<sequence>MTHLQFMIRLVEGLIGSYEEPRTRVGRPSLGSPEARLTARHFLETIPDKKRKKCVLRSVKLD</sequence>
<accession>A0A7D9HES5</accession>
<reference evidence="1" key="1">
    <citation type="submission" date="2020-04" db="EMBL/GenBank/DDBJ databases">
        <authorList>
            <person name="Alioto T."/>
            <person name="Alioto T."/>
            <person name="Gomez Garrido J."/>
        </authorList>
    </citation>
    <scope>NUCLEOTIDE SEQUENCE</scope>
    <source>
        <strain evidence="1">A484AB</strain>
    </source>
</reference>
<name>A0A7D9HES5_PARCT</name>
<proteinExistence type="predicted"/>
<evidence type="ECO:0000313" key="2">
    <source>
        <dbReference type="Proteomes" id="UP001152795"/>
    </source>
</evidence>
<dbReference type="EMBL" id="CACRXK020000337">
    <property type="protein sequence ID" value="CAB3980931.1"/>
    <property type="molecule type" value="Genomic_DNA"/>
</dbReference>
<keyword evidence="2" id="KW-1185">Reference proteome</keyword>
<dbReference type="OrthoDB" id="6425557at2759"/>
<dbReference type="AlphaFoldDB" id="A0A7D9HES5"/>
<dbReference type="Proteomes" id="UP001152795">
    <property type="component" value="Unassembled WGS sequence"/>
</dbReference>
<comment type="caution">
    <text evidence="1">The sequence shown here is derived from an EMBL/GenBank/DDBJ whole genome shotgun (WGS) entry which is preliminary data.</text>
</comment>
<protein>
    <submittedName>
        <fullName evidence="1">Uncharacterized protein</fullName>
    </submittedName>
</protein>
<evidence type="ECO:0000313" key="1">
    <source>
        <dbReference type="EMBL" id="CAB3980931.1"/>
    </source>
</evidence>
<gene>
    <name evidence="1" type="ORF">PACLA_8A045350</name>
</gene>
<organism evidence="1 2">
    <name type="scientific">Paramuricea clavata</name>
    <name type="common">Red gorgonian</name>
    <name type="synonym">Violescent sea-whip</name>
    <dbReference type="NCBI Taxonomy" id="317549"/>
    <lineage>
        <taxon>Eukaryota</taxon>
        <taxon>Metazoa</taxon>
        <taxon>Cnidaria</taxon>
        <taxon>Anthozoa</taxon>
        <taxon>Octocorallia</taxon>
        <taxon>Malacalcyonacea</taxon>
        <taxon>Plexauridae</taxon>
        <taxon>Paramuricea</taxon>
    </lineage>
</organism>